<organism evidence="2 3">
    <name type="scientific">Thalassobaculum fulvum</name>
    <dbReference type="NCBI Taxonomy" id="1633335"/>
    <lineage>
        <taxon>Bacteria</taxon>
        <taxon>Pseudomonadati</taxon>
        <taxon>Pseudomonadota</taxon>
        <taxon>Alphaproteobacteria</taxon>
        <taxon>Rhodospirillales</taxon>
        <taxon>Thalassobaculaceae</taxon>
        <taxon>Thalassobaculum</taxon>
    </lineage>
</organism>
<dbReference type="RefSeq" id="WP_189994449.1">
    <property type="nucleotide sequence ID" value="NZ_BMZS01000012.1"/>
</dbReference>
<comment type="caution">
    <text evidence="2">The sequence shown here is derived from an EMBL/GenBank/DDBJ whole genome shotgun (WGS) entry which is preliminary data.</text>
</comment>
<sequence>MTGRTLVLAAVIALAAAGPAAAGKLLDAAPKEMRNYADQAGYILASIPVCGGDRAEEDYFRRLARDNLVQIGADDDDLGFLDHYMAEAAASAKPKKRECREEGAVPLAGELFGHRTAIEKALKAQ</sequence>
<feature type="chain" id="PRO_5037875309" evidence="1">
    <location>
        <begin position="23"/>
        <end position="125"/>
    </location>
</feature>
<reference evidence="2" key="1">
    <citation type="journal article" date="2014" name="Int. J. Syst. Evol. Microbiol.">
        <title>Complete genome sequence of Corynebacterium casei LMG S-19264T (=DSM 44701T), isolated from a smear-ripened cheese.</title>
        <authorList>
            <consortium name="US DOE Joint Genome Institute (JGI-PGF)"/>
            <person name="Walter F."/>
            <person name="Albersmeier A."/>
            <person name="Kalinowski J."/>
            <person name="Ruckert C."/>
        </authorList>
    </citation>
    <scope>NUCLEOTIDE SEQUENCE</scope>
    <source>
        <strain evidence="2">KCTC 42651</strain>
    </source>
</reference>
<evidence type="ECO:0000313" key="2">
    <source>
        <dbReference type="EMBL" id="GHD61062.1"/>
    </source>
</evidence>
<feature type="signal peptide" evidence="1">
    <location>
        <begin position="1"/>
        <end position="22"/>
    </location>
</feature>
<name>A0A918XW98_9PROT</name>
<keyword evidence="1" id="KW-0732">Signal</keyword>
<accession>A0A918XW98</accession>
<keyword evidence="3" id="KW-1185">Reference proteome</keyword>
<evidence type="ECO:0000256" key="1">
    <source>
        <dbReference type="SAM" id="SignalP"/>
    </source>
</evidence>
<dbReference type="AlphaFoldDB" id="A0A918XW98"/>
<reference evidence="2" key="2">
    <citation type="submission" date="2020-09" db="EMBL/GenBank/DDBJ databases">
        <authorList>
            <person name="Sun Q."/>
            <person name="Kim S."/>
        </authorList>
    </citation>
    <scope>NUCLEOTIDE SEQUENCE</scope>
    <source>
        <strain evidence="2">KCTC 42651</strain>
    </source>
</reference>
<evidence type="ECO:0000313" key="3">
    <source>
        <dbReference type="Proteomes" id="UP000630353"/>
    </source>
</evidence>
<protein>
    <submittedName>
        <fullName evidence="2">Uncharacterized protein</fullName>
    </submittedName>
</protein>
<gene>
    <name evidence="2" type="ORF">GCM10017083_47950</name>
</gene>
<dbReference type="Proteomes" id="UP000630353">
    <property type="component" value="Unassembled WGS sequence"/>
</dbReference>
<proteinExistence type="predicted"/>
<dbReference type="EMBL" id="BMZS01000012">
    <property type="protein sequence ID" value="GHD61062.1"/>
    <property type="molecule type" value="Genomic_DNA"/>
</dbReference>